<dbReference type="Proteomes" id="UP001206878">
    <property type="component" value="Unassembled WGS sequence"/>
</dbReference>
<evidence type="ECO:0000313" key="3">
    <source>
        <dbReference type="Proteomes" id="UP001206878"/>
    </source>
</evidence>
<feature type="domain" description="Glycosyl transferase family 1" evidence="1">
    <location>
        <begin position="3"/>
        <end position="63"/>
    </location>
</feature>
<dbReference type="Pfam" id="PF00534">
    <property type="entry name" value="Glycos_transf_1"/>
    <property type="match status" value="1"/>
</dbReference>
<evidence type="ECO:0000313" key="2">
    <source>
        <dbReference type="EMBL" id="MCR6679845.1"/>
    </source>
</evidence>
<dbReference type="Gene3D" id="3.40.50.2000">
    <property type="entry name" value="Glycogen Phosphorylase B"/>
    <property type="match status" value="1"/>
</dbReference>
<dbReference type="InterPro" id="IPR001296">
    <property type="entry name" value="Glyco_trans_1"/>
</dbReference>
<proteinExistence type="predicted"/>
<organism evidence="2 3">
    <name type="scientific">Escherichia marmotae</name>
    <dbReference type="NCBI Taxonomy" id="1499973"/>
    <lineage>
        <taxon>Bacteria</taxon>
        <taxon>Pseudomonadati</taxon>
        <taxon>Pseudomonadota</taxon>
        <taxon>Gammaproteobacteria</taxon>
        <taxon>Enterobacterales</taxon>
        <taxon>Enterobacteriaceae</taxon>
        <taxon>Escherichia</taxon>
    </lineage>
</organism>
<dbReference type="GO" id="GO:0016757">
    <property type="term" value="F:glycosyltransferase activity"/>
    <property type="evidence" value="ECO:0007669"/>
    <property type="project" value="InterPro"/>
</dbReference>
<dbReference type="SUPFAM" id="SSF53756">
    <property type="entry name" value="UDP-Glycosyltransferase/glycogen phosphorylase"/>
    <property type="match status" value="1"/>
</dbReference>
<comment type="caution">
    <text evidence="2">The sequence shown here is derived from an EMBL/GenBank/DDBJ whole genome shotgun (WGS) entry which is preliminary data.</text>
</comment>
<sequence length="64" mass="6693">MEFEFTGWLAQNQLAALMKSSDLLVVPSLWPEPFGSVGPAAGRHGLPAAAFAVGGIPQWLAEGV</sequence>
<evidence type="ECO:0000259" key="1">
    <source>
        <dbReference type="Pfam" id="PF00534"/>
    </source>
</evidence>
<dbReference type="AlphaFoldDB" id="A0AAW5N2E2"/>
<gene>
    <name evidence="2" type="ORF">NVV43_31175</name>
</gene>
<protein>
    <submittedName>
        <fullName evidence="2">Glycosyltransferase</fullName>
    </submittedName>
</protein>
<reference evidence="2" key="1">
    <citation type="submission" date="2022-07" db="EMBL/GenBank/DDBJ databases">
        <title>Diversity of ethanolamine utilization by human commensal Escherichia coli.</title>
        <authorList>
            <person name="Jubelin G."/>
        </authorList>
    </citation>
    <scope>NUCLEOTIDE SEQUENCE</scope>
    <source>
        <strain evidence="2">S1</strain>
    </source>
</reference>
<feature type="non-terminal residue" evidence="2">
    <location>
        <position position="64"/>
    </location>
</feature>
<dbReference type="EMBL" id="JANPXH010001865">
    <property type="protein sequence ID" value="MCR6679845.1"/>
    <property type="molecule type" value="Genomic_DNA"/>
</dbReference>
<name>A0AAW5N2E2_9ESCH</name>
<accession>A0AAW5N2E2</accession>